<keyword evidence="9" id="KW-0067">ATP-binding</keyword>
<evidence type="ECO:0000256" key="12">
    <source>
        <dbReference type="ARBA" id="ARBA00023136"/>
    </source>
</evidence>
<feature type="transmembrane region" description="Helical" evidence="13">
    <location>
        <begin position="162"/>
        <end position="181"/>
    </location>
</feature>
<dbReference type="RefSeq" id="WP_167239854.1">
    <property type="nucleotide sequence ID" value="NZ_WHJF01000104.1"/>
</dbReference>
<keyword evidence="7" id="KW-0547">Nucleotide-binding</keyword>
<dbReference type="PROSITE" id="PS50109">
    <property type="entry name" value="HIS_KIN"/>
    <property type="match status" value="1"/>
</dbReference>
<dbReference type="PRINTS" id="PR00344">
    <property type="entry name" value="BCTRLSENSOR"/>
</dbReference>
<dbReference type="Proteomes" id="UP000610594">
    <property type="component" value="Unassembled WGS sequence"/>
</dbReference>
<dbReference type="SUPFAM" id="SSF55874">
    <property type="entry name" value="ATPase domain of HSP90 chaperone/DNA topoisomerase II/histidine kinase"/>
    <property type="match status" value="1"/>
</dbReference>
<dbReference type="InterPro" id="IPR050428">
    <property type="entry name" value="TCS_sensor_his_kinase"/>
</dbReference>
<dbReference type="InterPro" id="IPR005467">
    <property type="entry name" value="His_kinase_dom"/>
</dbReference>
<evidence type="ECO:0000256" key="7">
    <source>
        <dbReference type="ARBA" id="ARBA00022741"/>
    </source>
</evidence>
<evidence type="ECO:0000256" key="1">
    <source>
        <dbReference type="ARBA" id="ARBA00000085"/>
    </source>
</evidence>
<evidence type="ECO:0000256" key="2">
    <source>
        <dbReference type="ARBA" id="ARBA00004141"/>
    </source>
</evidence>
<feature type="domain" description="HAMP" evidence="15">
    <location>
        <begin position="182"/>
        <end position="234"/>
    </location>
</feature>
<dbReference type="PANTHER" id="PTHR45436:SF14">
    <property type="entry name" value="SENSOR PROTEIN QSEC"/>
    <property type="match status" value="1"/>
</dbReference>
<evidence type="ECO:0000313" key="16">
    <source>
        <dbReference type="EMBL" id="NHZ65934.1"/>
    </source>
</evidence>
<gene>
    <name evidence="16" type="ORF">F1735_27150</name>
</gene>
<dbReference type="Gene3D" id="3.30.565.10">
    <property type="entry name" value="Histidine kinase-like ATPase, C-terminal domain"/>
    <property type="match status" value="1"/>
</dbReference>
<accession>A0ABX0N709</accession>
<dbReference type="InterPro" id="IPR036890">
    <property type="entry name" value="HATPase_C_sf"/>
</dbReference>
<protein>
    <recommendedName>
        <fullName evidence="3">histidine kinase</fullName>
        <ecNumber evidence="3">2.7.13.3</ecNumber>
    </recommendedName>
</protein>
<dbReference type="Pfam" id="PF00512">
    <property type="entry name" value="HisKA"/>
    <property type="match status" value="1"/>
</dbReference>
<dbReference type="SMART" id="SM00388">
    <property type="entry name" value="HisKA"/>
    <property type="match status" value="1"/>
</dbReference>
<name>A0ABX0N709_9BURK</name>
<evidence type="ECO:0000256" key="5">
    <source>
        <dbReference type="ARBA" id="ARBA00022679"/>
    </source>
</evidence>
<comment type="caution">
    <text evidence="16">The sequence shown here is derived from an EMBL/GenBank/DDBJ whole genome shotgun (WGS) entry which is preliminary data.</text>
</comment>
<dbReference type="InterPro" id="IPR003660">
    <property type="entry name" value="HAMP_dom"/>
</dbReference>
<keyword evidence="4" id="KW-0597">Phosphoprotein</keyword>
<keyword evidence="5" id="KW-0808">Transferase</keyword>
<evidence type="ECO:0000259" key="14">
    <source>
        <dbReference type="PROSITE" id="PS50109"/>
    </source>
</evidence>
<dbReference type="GO" id="GO:0016301">
    <property type="term" value="F:kinase activity"/>
    <property type="evidence" value="ECO:0007669"/>
    <property type="project" value="UniProtKB-KW"/>
</dbReference>
<dbReference type="InterPro" id="IPR003661">
    <property type="entry name" value="HisK_dim/P_dom"/>
</dbReference>
<dbReference type="PROSITE" id="PS50885">
    <property type="entry name" value="HAMP"/>
    <property type="match status" value="1"/>
</dbReference>
<sequence length="454" mass="49166">MLNFLRPTLVRRVVLSLLMAFAIAWLLLLAVMYVSANDQAAQDKGVEDVGRGLVASLARLDNAGEARAVAAATSEQIDLLYRANDIPVVMLIELTDQDGTRLYLSPAAGSARLAGDPRRLVTALVNGRTFRVFKGGAGRWSVALAVSRVDDTFLLLTLGRDLVVYLLIAFPCFLLPVWLAVSRGMRPLRQLSELIAARGTDDMSPTGVDPAYVELKPLVGALDRFLAQLREKIAREHGFVQDAAHELRTPMAVISAQAHVLAFEPEPEGRREAQRHLDHAIARASHLIAQLLQLARVDSARLGETATIDVAHLVRHHLARVAQAAMDKDIELALEAPERLPFALEVQAFQSILDNLLDNALRYAGAGANVIVGLDREDGWLTLAVADDGPGIAQADVAHVFERFYRARSQDTTGSGLGLAIVRQAALRLNGTVALEPGPGGRGCRFVVRIAAPR</sequence>
<reference evidence="16 17" key="1">
    <citation type="submission" date="2019-10" db="EMBL/GenBank/DDBJ databases">
        <title>Taxonomy of Antarctic Massilia spp.: description of Massilia rubra sp. nov., Massilia aquatica sp. nov., Massilia mucilaginosa sp. nov., Massilia frigida sp. nov. isolated from streams, lakes and regoliths.</title>
        <authorList>
            <person name="Holochova P."/>
            <person name="Sedlacek I."/>
            <person name="Kralova S."/>
            <person name="Maslanova I."/>
            <person name="Busse H.-J."/>
            <person name="Stankova E."/>
            <person name="Vrbovska V."/>
            <person name="Kovarovic V."/>
            <person name="Bartak M."/>
            <person name="Svec P."/>
            <person name="Pantucek R."/>
        </authorList>
    </citation>
    <scope>NUCLEOTIDE SEQUENCE [LARGE SCALE GENOMIC DNA]</scope>
    <source>
        <strain evidence="16 17">CCM 8694</strain>
    </source>
</reference>
<dbReference type="Pfam" id="PF02518">
    <property type="entry name" value="HATPase_c"/>
    <property type="match status" value="1"/>
</dbReference>
<dbReference type="PANTHER" id="PTHR45436">
    <property type="entry name" value="SENSOR HISTIDINE KINASE YKOH"/>
    <property type="match status" value="1"/>
</dbReference>
<keyword evidence="6 13" id="KW-0812">Transmembrane</keyword>
<keyword evidence="10 13" id="KW-1133">Transmembrane helix</keyword>
<keyword evidence="12 13" id="KW-0472">Membrane</keyword>
<dbReference type="SUPFAM" id="SSF47384">
    <property type="entry name" value="Homodimeric domain of signal transducing histidine kinase"/>
    <property type="match status" value="1"/>
</dbReference>
<evidence type="ECO:0000256" key="10">
    <source>
        <dbReference type="ARBA" id="ARBA00022989"/>
    </source>
</evidence>
<dbReference type="CDD" id="cd00075">
    <property type="entry name" value="HATPase"/>
    <property type="match status" value="1"/>
</dbReference>
<dbReference type="InterPro" id="IPR004358">
    <property type="entry name" value="Sig_transdc_His_kin-like_C"/>
</dbReference>
<evidence type="ECO:0000313" key="17">
    <source>
        <dbReference type="Proteomes" id="UP000610594"/>
    </source>
</evidence>
<evidence type="ECO:0000256" key="11">
    <source>
        <dbReference type="ARBA" id="ARBA00023012"/>
    </source>
</evidence>
<comment type="catalytic activity">
    <reaction evidence="1">
        <text>ATP + protein L-histidine = ADP + protein N-phospho-L-histidine.</text>
        <dbReference type="EC" id="2.7.13.3"/>
    </reaction>
</comment>
<dbReference type="Gene3D" id="1.10.287.130">
    <property type="match status" value="1"/>
</dbReference>
<dbReference type="EC" id="2.7.13.3" evidence="3"/>
<proteinExistence type="predicted"/>
<keyword evidence="8 16" id="KW-0418">Kinase</keyword>
<evidence type="ECO:0000256" key="9">
    <source>
        <dbReference type="ARBA" id="ARBA00022840"/>
    </source>
</evidence>
<comment type="subcellular location">
    <subcellularLocation>
        <location evidence="2">Membrane</location>
        <topology evidence="2">Multi-pass membrane protein</topology>
    </subcellularLocation>
</comment>
<dbReference type="InterPro" id="IPR003594">
    <property type="entry name" value="HATPase_dom"/>
</dbReference>
<organism evidence="16 17">
    <name type="scientific">Massilia genomosp. 1</name>
    <dbReference type="NCBI Taxonomy" id="2609280"/>
    <lineage>
        <taxon>Bacteria</taxon>
        <taxon>Pseudomonadati</taxon>
        <taxon>Pseudomonadota</taxon>
        <taxon>Betaproteobacteria</taxon>
        <taxon>Burkholderiales</taxon>
        <taxon>Oxalobacteraceae</taxon>
        <taxon>Telluria group</taxon>
        <taxon>Massilia</taxon>
    </lineage>
</organism>
<evidence type="ECO:0000256" key="8">
    <source>
        <dbReference type="ARBA" id="ARBA00022777"/>
    </source>
</evidence>
<dbReference type="InterPro" id="IPR036097">
    <property type="entry name" value="HisK_dim/P_sf"/>
</dbReference>
<keyword evidence="11" id="KW-0902">Two-component regulatory system</keyword>
<feature type="domain" description="Histidine kinase" evidence="14">
    <location>
        <begin position="242"/>
        <end position="454"/>
    </location>
</feature>
<evidence type="ECO:0000256" key="4">
    <source>
        <dbReference type="ARBA" id="ARBA00022553"/>
    </source>
</evidence>
<keyword evidence="17" id="KW-1185">Reference proteome</keyword>
<evidence type="ECO:0000259" key="15">
    <source>
        <dbReference type="PROSITE" id="PS50885"/>
    </source>
</evidence>
<dbReference type="EMBL" id="WHJF01000104">
    <property type="protein sequence ID" value="NHZ65934.1"/>
    <property type="molecule type" value="Genomic_DNA"/>
</dbReference>
<evidence type="ECO:0000256" key="13">
    <source>
        <dbReference type="SAM" id="Phobius"/>
    </source>
</evidence>
<dbReference type="CDD" id="cd00082">
    <property type="entry name" value="HisKA"/>
    <property type="match status" value="1"/>
</dbReference>
<dbReference type="SMART" id="SM00387">
    <property type="entry name" value="HATPase_c"/>
    <property type="match status" value="1"/>
</dbReference>
<evidence type="ECO:0000256" key="3">
    <source>
        <dbReference type="ARBA" id="ARBA00012438"/>
    </source>
</evidence>
<evidence type="ECO:0000256" key="6">
    <source>
        <dbReference type="ARBA" id="ARBA00022692"/>
    </source>
</evidence>